<gene>
    <name evidence="1" type="ORF">SC1083_1110</name>
</gene>
<sequence>MCYLHTLKNEHDVSLVTVPDSAITLNLYAAITMLFLGIPA</sequence>
<accession>G4A8G2</accession>
<name>G4A8G2_AGGAC</name>
<dbReference type="RefSeq" id="WP_005557423.1">
    <property type="nucleotide sequence ID" value="NZ_AEJM01000019.1"/>
</dbReference>
<dbReference type="AlphaFoldDB" id="G4A8G2"/>
<evidence type="ECO:0000313" key="2">
    <source>
        <dbReference type="Proteomes" id="UP000005508"/>
    </source>
</evidence>
<evidence type="ECO:0000313" key="1">
    <source>
        <dbReference type="EMBL" id="EGY33982.1"/>
    </source>
</evidence>
<comment type="caution">
    <text evidence="1">The sequence shown here is derived from an EMBL/GenBank/DDBJ whole genome shotgun (WGS) entry which is preliminary data.</text>
</comment>
<proteinExistence type="predicted"/>
<dbReference type="PATRIC" id="fig|907488.3.peg.1095"/>
<dbReference type="Proteomes" id="UP000005508">
    <property type="component" value="Unassembled WGS sequence"/>
</dbReference>
<dbReference type="EMBL" id="AEJM01000019">
    <property type="protein sequence ID" value="EGY33982.1"/>
    <property type="molecule type" value="Genomic_DNA"/>
</dbReference>
<protein>
    <submittedName>
        <fullName evidence="1">Uncharacterized protein</fullName>
    </submittedName>
</protein>
<reference evidence="1 2" key="1">
    <citation type="submission" date="2010-10" db="EMBL/GenBank/DDBJ databases">
        <authorList>
            <person name="Chen C."/>
            <person name="Kittichotirat W."/>
            <person name="Asikainen S."/>
            <person name="Bumgarner R."/>
        </authorList>
    </citation>
    <scope>NUCLEOTIDE SEQUENCE [LARGE SCALE GENOMIC DNA]</scope>
    <source>
        <strain evidence="1 2">SC1083</strain>
    </source>
</reference>
<organism evidence="1 2">
    <name type="scientific">Aggregatibacter actinomycetemcomitans serotype e str. SC1083</name>
    <dbReference type="NCBI Taxonomy" id="907488"/>
    <lineage>
        <taxon>Bacteria</taxon>
        <taxon>Pseudomonadati</taxon>
        <taxon>Pseudomonadota</taxon>
        <taxon>Gammaproteobacteria</taxon>
        <taxon>Pasteurellales</taxon>
        <taxon>Pasteurellaceae</taxon>
        <taxon>Aggregatibacter</taxon>
    </lineage>
</organism>